<proteinExistence type="predicted"/>
<dbReference type="RefSeq" id="WP_090743879.1">
    <property type="nucleotide sequence ID" value="NZ_FOBW01000005.1"/>
</dbReference>
<organism evidence="2 3">
    <name type="scientific">Mesobacillus persicus</name>
    <dbReference type="NCBI Taxonomy" id="930146"/>
    <lineage>
        <taxon>Bacteria</taxon>
        <taxon>Bacillati</taxon>
        <taxon>Bacillota</taxon>
        <taxon>Bacilli</taxon>
        <taxon>Bacillales</taxon>
        <taxon>Bacillaceae</taxon>
        <taxon>Mesobacillus</taxon>
    </lineage>
</organism>
<protein>
    <submittedName>
        <fullName evidence="2">Uncharacterized protein</fullName>
    </submittedName>
</protein>
<keyword evidence="1" id="KW-0472">Membrane</keyword>
<gene>
    <name evidence="2" type="ORF">SAMN05192533_105125</name>
</gene>
<accession>A0A1H8AR99</accession>
<keyword evidence="1" id="KW-1133">Transmembrane helix</keyword>
<dbReference type="AlphaFoldDB" id="A0A1H8AR99"/>
<sequence length="147" mass="16520">MRKILGSTLAFIYLLFPMSLVLLILIFTPLMFFSYVSAIRTSGFAGPDTALSMIGLSGFVIGLSLLISPLRRIYGVFPWLYPFVKIFFVGMIILNIGISILNVGYQTVSDTRQTLFFILMVVFVVLGRLGMSFYFHRNPVLEEGEEA</sequence>
<feature type="transmembrane region" description="Helical" evidence="1">
    <location>
        <begin position="115"/>
        <end position="135"/>
    </location>
</feature>
<dbReference type="Proteomes" id="UP000198553">
    <property type="component" value="Unassembled WGS sequence"/>
</dbReference>
<name>A0A1H8AR99_9BACI</name>
<evidence type="ECO:0000256" key="1">
    <source>
        <dbReference type="SAM" id="Phobius"/>
    </source>
</evidence>
<feature type="transmembrane region" description="Helical" evidence="1">
    <location>
        <begin position="12"/>
        <end position="38"/>
    </location>
</feature>
<reference evidence="3" key="1">
    <citation type="submission" date="2016-10" db="EMBL/GenBank/DDBJ databases">
        <authorList>
            <person name="Varghese N."/>
            <person name="Submissions S."/>
        </authorList>
    </citation>
    <scope>NUCLEOTIDE SEQUENCE [LARGE SCALE GENOMIC DNA]</scope>
    <source>
        <strain evidence="3">B48,IBRC-M 10115,DSM 25386,CECT 8001</strain>
    </source>
</reference>
<feature type="transmembrane region" description="Helical" evidence="1">
    <location>
        <begin position="79"/>
        <end position="103"/>
    </location>
</feature>
<evidence type="ECO:0000313" key="2">
    <source>
        <dbReference type="EMBL" id="SEM73242.1"/>
    </source>
</evidence>
<keyword evidence="3" id="KW-1185">Reference proteome</keyword>
<feature type="transmembrane region" description="Helical" evidence="1">
    <location>
        <begin position="50"/>
        <end position="67"/>
    </location>
</feature>
<evidence type="ECO:0000313" key="3">
    <source>
        <dbReference type="Proteomes" id="UP000198553"/>
    </source>
</evidence>
<dbReference type="EMBL" id="FOBW01000005">
    <property type="protein sequence ID" value="SEM73242.1"/>
    <property type="molecule type" value="Genomic_DNA"/>
</dbReference>
<dbReference type="OrthoDB" id="2868304at2"/>
<keyword evidence="1" id="KW-0812">Transmembrane</keyword>
<dbReference type="STRING" id="930146.SAMN05192533_105125"/>